<proteinExistence type="predicted"/>
<evidence type="ECO:0000313" key="3">
    <source>
        <dbReference type="Proteomes" id="UP001324427"/>
    </source>
</evidence>
<feature type="region of interest" description="Disordered" evidence="1">
    <location>
        <begin position="1"/>
        <end position="38"/>
    </location>
</feature>
<feature type="region of interest" description="Disordered" evidence="1">
    <location>
        <begin position="70"/>
        <end position="163"/>
    </location>
</feature>
<accession>A0AAV9JML9</accession>
<protein>
    <submittedName>
        <fullName evidence="2">Uncharacterized protein</fullName>
    </submittedName>
</protein>
<evidence type="ECO:0000256" key="1">
    <source>
        <dbReference type="SAM" id="MobiDB-lite"/>
    </source>
</evidence>
<dbReference type="Proteomes" id="UP001324427">
    <property type="component" value="Unassembled WGS sequence"/>
</dbReference>
<gene>
    <name evidence="2" type="ORF">LTR36_001814</name>
</gene>
<feature type="compositionally biased region" description="Basic and acidic residues" evidence="1">
    <location>
        <begin position="147"/>
        <end position="163"/>
    </location>
</feature>
<keyword evidence="3" id="KW-1185">Reference proteome</keyword>
<organism evidence="2 3">
    <name type="scientific">Oleoguttula mirabilis</name>
    <dbReference type="NCBI Taxonomy" id="1507867"/>
    <lineage>
        <taxon>Eukaryota</taxon>
        <taxon>Fungi</taxon>
        <taxon>Dikarya</taxon>
        <taxon>Ascomycota</taxon>
        <taxon>Pezizomycotina</taxon>
        <taxon>Dothideomycetes</taxon>
        <taxon>Dothideomycetidae</taxon>
        <taxon>Mycosphaerellales</taxon>
        <taxon>Teratosphaeriaceae</taxon>
        <taxon>Oleoguttula</taxon>
    </lineage>
</organism>
<comment type="caution">
    <text evidence="2">The sequence shown here is derived from an EMBL/GenBank/DDBJ whole genome shotgun (WGS) entry which is preliminary data.</text>
</comment>
<feature type="compositionally biased region" description="Basic and acidic residues" evidence="1">
    <location>
        <begin position="29"/>
        <end position="38"/>
    </location>
</feature>
<name>A0AAV9JML9_9PEZI</name>
<feature type="compositionally biased region" description="Polar residues" evidence="1">
    <location>
        <begin position="72"/>
        <end position="85"/>
    </location>
</feature>
<sequence>MANTSSDLSYPNDAIGTASFTTLNNAPPLHRDLSAEPHRMVQEFPQALKAVAGKRSVEEVAAMSSKGILTLGTPNVDSAAASHSSGDTRQDTRAPSMEALGTADDGKVEQTERVLAGVDRMAPSRKRRRQPDFDESEQDTGWKKRSVGGDEDHPEPREASTKD</sequence>
<dbReference type="EMBL" id="JAVFHQ010000014">
    <property type="protein sequence ID" value="KAK4546597.1"/>
    <property type="molecule type" value="Genomic_DNA"/>
</dbReference>
<reference evidence="2 3" key="1">
    <citation type="submission" date="2021-11" db="EMBL/GenBank/DDBJ databases">
        <title>Black yeast isolated from Biological Soil Crust.</title>
        <authorList>
            <person name="Kurbessoian T."/>
        </authorList>
    </citation>
    <scope>NUCLEOTIDE SEQUENCE [LARGE SCALE GENOMIC DNA]</scope>
    <source>
        <strain evidence="2 3">CCFEE 5522</strain>
    </source>
</reference>
<dbReference type="AlphaFoldDB" id="A0AAV9JML9"/>
<evidence type="ECO:0000313" key="2">
    <source>
        <dbReference type="EMBL" id="KAK4546597.1"/>
    </source>
</evidence>